<organism evidence="4 5">
    <name type="scientific">Kocuria coralli</name>
    <dbReference type="NCBI Taxonomy" id="1461025"/>
    <lineage>
        <taxon>Bacteria</taxon>
        <taxon>Bacillati</taxon>
        <taxon>Actinomycetota</taxon>
        <taxon>Actinomycetes</taxon>
        <taxon>Micrococcales</taxon>
        <taxon>Micrococcaceae</taxon>
        <taxon>Kocuria</taxon>
    </lineage>
</organism>
<evidence type="ECO:0000256" key="1">
    <source>
        <dbReference type="ARBA" id="ARBA00023125"/>
    </source>
</evidence>
<dbReference type="AlphaFoldDB" id="A0A5J5L2M4"/>
<dbReference type="RefSeq" id="WP_158032771.1">
    <property type="nucleotide sequence ID" value="NZ_ML708611.1"/>
</dbReference>
<reference evidence="4 5" key="1">
    <citation type="submission" date="2019-05" db="EMBL/GenBank/DDBJ databases">
        <title>Kocuria coralli sp. nov., a novel actinobacterium isolated from coral reef seawater.</title>
        <authorList>
            <person name="Li J."/>
        </authorList>
    </citation>
    <scope>NUCLEOTIDE SEQUENCE [LARGE SCALE GENOMIC DNA]</scope>
    <source>
        <strain evidence="4 5">SCSIO 13007</strain>
    </source>
</reference>
<gene>
    <name evidence="4" type="ORF">FCK90_02795</name>
</gene>
<accession>A0A5J5L2M4</accession>
<proteinExistence type="predicted"/>
<keyword evidence="1" id="KW-0238">DNA-binding</keyword>
<evidence type="ECO:0000313" key="5">
    <source>
        <dbReference type="Proteomes" id="UP000325957"/>
    </source>
</evidence>
<evidence type="ECO:0000313" key="4">
    <source>
        <dbReference type="EMBL" id="KAA9395346.1"/>
    </source>
</evidence>
<dbReference type="InterPro" id="IPR000551">
    <property type="entry name" value="MerR-type_HTH_dom"/>
</dbReference>
<feature type="domain" description="HTH merR-type" evidence="3">
    <location>
        <begin position="10"/>
        <end position="78"/>
    </location>
</feature>
<dbReference type="PROSITE" id="PS50937">
    <property type="entry name" value="HTH_MERR_2"/>
    <property type="match status" value="1"/>
</dbReference>
<dbReference type="PANTHER" id="PTHR30204:SF58">
    <property type="entry name" value="HTH-TYPE TRANSCRIPTIONAL REGULATOR YFMP"/>
    <property type="match status" value="1"/>
</dbReference>
<keyword evidence="5" id="KW-1185">Reference proteome</keyword>
<evidence type="ECO:0000256" key="2">
    <source>
        <dbReference type="SAM" id="MobiDB-lite"/>
    </source>
</evidence>
<protein>
    <submittedName>
        <fullName evidence="4">MerR family transcriptional regulator</fullName>
    </submittedName>
</protein>
<dbReference type="OrthoDB" id="5345718at2"/>
<dbReference type="InterPro" id="IPR009061">
    <property type="entry name" value="DNA-bd_dom_put_sf"/>
</dbReference>
<dbReference type="GO" id="GO:0003677">
    <property type="term" value="F:DNA binding"/>
    <property type="evidence" value="ECO:0007669"/>
    <property type="project" value="UniProtKB-KW"/>
</dbReference>
<dbReference type="InterPro" id="IPR047057">
    <property type="entry name" value="MerR_fam"/>
</dbReference>
<feature type="region of interest" description="Disordered" evidence="2">
    <location>
        <begin position="116"/>
        <end position="153"/>
    </location>
</feature>
<dbReference type="PANTHER" id="PTHR30204">
    <property type="entry name" value="REDOX-CYCLING DRUG-SENSING TRANSCRIPTIONAL ACTIVATOR SOXR"/>
    <property type="match status" value="1"/>
</dbReference>
<dbReference type="EMBL" id="SZWF01000002">
    <property type="protein sequence ID" value="KAA9395346.1"/>
    <property type="molecule type" value="Genomic_DNA"/>
</dbReference>
<name>A0A5J5L2M4_9MICC</name>
<dbReference type="Proteomes" id="UP000325957">
    <property type="component" value="Unassembled WGS sequence"/>
</dbReference>
<evidence type="ECO:0000259" key="3">
    <source>
        <dbReference type="PROSITE" id="PS50937"/>
    </source>
</evidence>
<dbReference type="Gene3D" id="1.10.1660.10">
    <property type="match status" value="1"/>
</dbReference>
<dbReference type="Pfam" id="PF13411">
    <property type="entry name" value="MerR_1"/>
    <property type="match status" value="1"/>
</dbReference>
<comment type="caution">
    <text evidence="4">The sequence shown here is derived from an EMBL/GenBank/DDBJ whole genome shotgun (WGS) entry which is preliminary data.</text>
</comment>
<dbReference type="GO" id="GO:0003700">
    <property type="term" value="F:DNA-binding transcription factor activity"/>
    <property type="evidence" value="ECO:0007669"/>
    <property type="project" value="InterPro"/>
</dbReference>
<dbReference type="NCBIfam" id="NF047375">
    <property type="entry name" value="HeatShock_HspR"/>
    <property type="match status" value="1"/>
</dbReference>
<dbReference type="SUPFAM" id="SSF46955">
    <property type="entry name" value="Putative DNA-binding domain"/>
    <property type="match status" value="1"/>
</dbReference>
<sequence>MTEHSEERALFVISVAAELAEMHPQSLRQYDRLGLVKPSRAPGRSRRYSQRDIDKLREIQKLSRDGISLEGIRRIMQLENQVLALQHRVAELTIERDAALEKVQYDQSVWAASTSGEVVRLPRGSRPPGPAPRPKSRALMLYRPRRGPGQAED</sequence>
<dbReference type="SMART" id="SM00422">
    <property type="entry name" value="HTH_MERR"/>
    <property type="match status" value="1"/>
</dbReference>